<accession>A0A5B7JF63</accession>
<dbReference type="EMBL" id="VSRR010086221">
    <property type="protein sequence ID" value="MPC90994.1"/>
    <property type="molecule type" value="Genomic_DNA"/>
</dbReference>
<comment type="caution">
    <text evidence="1">The sequence shown here is derived from an EMBL/GenBank/DDBJ whole genome shotgun (WGS) entry which is preliminary data.</text>
</comment>
<reference evidence="1 2" key="1">
    <citation type="submission" date="2019-05" db="EMBL/GenBank/DDBJ databases">
        <title>Another draft genome of Portunus trituberculatus and its Hox gene families provides insights of decapod evolution.</title>
        <authorList>
            <person name="Jeong J.-H."/>
            <person name="Song I."/>
            <person name="Kim S."/>
            <person name="Choi T."/>
            <person name="Kim D."/>
            <person name="Ryu S."/>
            <person name="Kim W."/>
        </authorList>
    </citation>
    <scope>NUCLEOTIDE SEQUENCE [LARGE SCALE GENOMIC DNA]</scope>
    <source>
        <tissue evidence="1">Muscle</tissue>
    </source>
</reference>
<sequence length="20" mass="2249">MTRPDLSCVKTVTYLTTFTA</sequence>
<dbReference type="Proteomes" id="UP000324222">
    <property type="component" value="Unassembled WGS sequence"/>
</dbReference>
<proteinExistence type="predicted"/>
<gene>
    <name evidence="1" type="ORF">E2C01_086002</name>
</gene>
<dbReference type="AlphaFoldDB" id="A0A5B7JF63"/>
<organism evidence="1 2">
    <name type="scientific">Portunus trituberculatus</name>
    <name type="common">Swimming crab</name>
    <name type="synonym">Neptunus trituberculatus</name>
    <dbReference type="NCBI Taxonomy" id="210409"/>
    <lineage>
        <taxon>Eukaryota</taxon>
        <taxon>Metazoa</taxon>
        <taxon>Ecdysozoa</taxon>
        <taxon>Arthropoda</taxon>
        <taxon>Crustacea</taxon>
        <taxon>Multicrustacea</taxon>
        <taxon>Malacostraca</taxon>
        <taxon>Eumalacostraca</taxon>
        <taxon>Eucarida</taxon>
        <taxon>Decapoda</taxon>
        <taxon>Pleocyemata</taxon>
        <taxon>Brachyura</taxon>
        <taxon>Eubrachyura</taxon>
        <taxon>Portunoidea</taxon>
        <taxon>Portunidae</taxon>
        <taxon>Portuninae</taxon>
        <taxon>Portunus</taxon>
    </lineage>
</organism>
<evidence type="ECO:0000313" key="2">
    <source>
        <dbReference type="Proteomes" id="UP000324222"/>
    </source>
</evidence>
<keyword evidence="2" id="KW-1185">Reference proteome</keyword>
<protein>
    <submittedName>
        <fullName evidence="1">Uncharacterized protein</fullName>
    </submittedName>
</protein>
<evidence type="ECO:0000313" key="1">
    <source>
        <dbReference type="EMBL" id="MPC90994.1"/>
    </source>
</evidence>
<name>A0A5B7JF63_PORTR</name>